<accession>A0A1I8BQS3</accession>
<keyword evidence="2" id="KW-0812">Transmembrane</keyword>
<evidence type="ECO:0000256" key="2">
    <source>
        <dbReference type="SAM" id="Phobius"/>
    </source>
</evidence>
<feature type="compositionally biased region" description="Low complexity" evidence="1">
    <location>
        <begin position="18"/>
        <end position="30"/>
    </location>
</feature>
<keyword evidence="2" id="KW-0472">Membrane</keyword>
<dbReference type="Pfam" id="PF18694">
    <property type="entry name" value="TDP-43_N"/>
    <property type="match status" value="1"/>
</dbReference>
<dbReference type="PANTHER" id="PTHR10139">
    <property type="entry name" value="DOUBLE-STRAND BREAK REPAIR PROTEIN MRE11"/>
    <property type="match status" value="1"/>
</dbReference>
<feature type="region of interest" description="Disordered" evidence="1">
    <location>
        <begin position="1"/>
        <end position="32"/>
    </location>
</feature>
<dbReference type="GO" id="GO:0007095">
    <property type="term" value="P:mitotic G2 DNA damage checkpoint signaling"/>
    <property type="evidence" value="ECO:0007669"/>
    <property type="project" value="TreeGrafter"/>
</dbReference>
<organism evidence="4 5">
    <name type="scientific">Meloidogyne hapla</name>
    <name type="common">Root-knot nematode worm</name>
    <dbReference type="NCBI Taxonomy" id="6305"/>
    <lineage>
        <taxon>Eukaryota</taxon>
        <taxon>Metazoa</taxon>
        <taxon>Ecdysozoa</taxon>
        <taxon>Nematoda</taxon>
        <taxon>Chromadorea</taxon>
        <taxon>Rhabditida</taxon>
        <taxon>Tylenchina</taxon>
        <taxon>Tylenchomorpha</taxon>
        <taxon>Tylenchoidea</taxon>
        <taxon>Meloidogynidae</taxon>
        <taxon>Meloidogyninae</taxon>
        <taxon>Meloidogyne</taxon>
    </lineage>
</organism>
<feature type="domain" description="TAR DNA-binding protein 43 N-terminal" evidence="3">
    <location>
        <begin position="60"/>
        <end position="106"/>
    </location>
</feature>
<dbReference type="GO" id="GO:0000014">
    <property type="term" value="F:single-stranded DNA endodeoxyribonuclease activity"/>
    <property type="evidence" value="ECO:0007669"/>
    <property type="project" value="TreeGrafter"/>
</dbReference>
<evidence type="ECO:0000313" key="5">
    <source>
        <dbReference type="WBParaSite" id="MhA1_Contig388.frz3.gene5"/>
    </source>
</evidence>
<dbReference type="GO" id="GO:0030870">
    <property type="term" value="C:Mre11 complex"/>
    <property type="evidence" value="ECO:0007669"/>
    <property type="project" value="TreeGrafter"/>
</dbReference>
<dbReference type="GO" id="GO:0031573">
    <property type="term" value="P:mitotic intra-S DNA damage checkpoint signaling"/>
    <property type="evidence" value="ECO:0007669"/>
    <property type="project" value="TreeGrafter"/>
</dbReference>
<dbReference type="Proteomes" id="UP000095281">
    <property type="component" value="Unplaced"/>
</dbReference>
<proteinExistence type="predicted"/>
<dbReference type="InterPro" id="IPR041105">
    <property type="entry name" value="TDP-43_N"/>
</dbReference>
<feature type="compositionally biased region" description="Basic and acidic residues" evidence="1">
    <location>
        <begin position="1"/>
        <end position="14"/>
    </location>
</feature>
<dbReference type="GO" id="GO:0000724">
    <property type="term" value="P:double-strand break repair via homologous recombination"/>
    <property type="evidence" value="ECO:0007669"/>
    <property type="project" value="TreeGrafter"/>
</dbReference>
<evidence type="ECO:0000313" key="4">
    <source>
        <dbReference type="Proteomes" id="UP000095281"/>
    </source>
</evidence>
<dbReference type="GO" id="GO:0035861">
    <property type="term" value="C:site of double-strand break"/>
    <property type="evidence" value="ECO:0007669"/>
    <property type="project" value="TreeGrafter"/>
</dbReference>
<dbReference type="AlphaFoldDB" id="A0A1I8BQS3"/>
<dbReference type="InterPro" id="IPR029052">
    <property type="entry name" value="Metallo-depent_PP-like"/>
</dbReference>
<evidence type="ECO:0000259" key="3">
    <source>
        <dbReference type="Pfam" id="PF18694"/>
    </source>
</evidence>
<dbReference type="Gene3D" id="3.60.21.10">
    <property type="match status" value="1"/>
</dbReference>
<protein>
    <submittedName>
        <fullName evidence="5">TDP43_N domain-containing protein</fullName>
    </submittedName>
</protein>
<evidence type="ECO:0000256" key="1">
    <source>
        <dbReference type="SAM" id="MobiDB-lite"/>
    </source>
</evidence>
<dbReference type="PANTHER" id="PTHR10139:SF1">
    <property type="entry name" value="DOUBLE-STRAND BREAK REPAIR PROTEIN MRE11"/>
    <property type="match status" value="1"/>
</dbReference>
<dbReference type="GO" id="GO:0000723">
    <property type="term" value="P:telomere maintenance"/>
    <property type="evidence" value="ECO:0007669"/>
    <property type="project" value="TreeGrafter"/>
</dbReference>
<keyword evidence="4" id="KW-1185">Reference proteome</keyword>
<keyword evidence="2" id="KW-1133">Transmembrane helix</keyword>
<name>A0A1I8BQS3_MELHA</name>
<dbReference type="GO" id="GO:0006303">
    <property type="term" value="P:double-strand break repair via nonhomologous end joining"/>
    <property type="evidence" value="ECO:0007669"/>
    <property type="project" value="TreeGrafter"/>
</dbReference>
<reference evidence="5" key="1">
    <citation type="submission" date="2016-11" db="UniProtKB">
        <authorList>
            <consortium name="WormBaseParasite"/>
        </authorList>
    </citation>
    <scope>IDENTIFICATION</scope>
</reference>
<dbReference type="WBParaSite" id="MhA1_Contig388.frz3.gene5">
    <property type="protein sequence ID" value="MhA1_Contig388.frz3.gene5"/>
    <property type="gene ID" value="MhA1_Contig388.frz3.gene5"/>
</dbReference>
<dbReference type="GO" id="GO:0097552">
    <property type="term" value="P:mitochondrial double-strand break repair via homologous recombination"/>
    <property type="evidence" value="ECO:0007669"/>
    <property type="project" value="TreeGrafter"/>
</dbReference>
<sequence length="216" mass="23613">MTGGGARRESKVKVDIQTSTSSATSPSTEGSNDEYICTFVPKVGFISYLPFMGGEVYLRIPTTEGKLPITALTREYPGAVGLRYKNSEDQKSSVRSDGDFLFPPLGADKKFEVILDTQIGTPIKSSTSWDFKTIALVLLAFVVVMLVLFIFSTRESEKGLSALDVVHESGLLNLFGKYCDLDQLEVAPILLKRGCTKIALYGIGSQRDHRLARAFG</sequence>
<feature type="transmembrane region" description="Helical" evidence="2">
    <location>
        <begin position="133"/>
        <end position="151"/>
    </location>
</feature>
<dbReference type="GO" id="GO:0042138">
    <property type="term" value="P:meiotic DNA double-strand break formation"/>
    <property type="evidence" value="ECO:0007669"/>
    <property type="project" value="TreeGrafter"/>
</dbReference>